<feature type="region of interest" description="Disordered" evidence="1">
    <location>
        <begin position="414"/>
        <end position="463"/>
    </location>
</feature>
<dbReference type="Pfam" id="PF08613">
    <property type="entry name" value="Cyclin"/>
    <property type="match status" value="1"/>
</dbReference>
<evidence type="ECO:0000313" key="2">
    <source>
        <dbReference type="EMBL" id="KJZ72092.1"/>
    </source>
</evidence>
<feature type="region of interest" description="Disordered" evidence="1">
    <location>
        <begin position="104"/>
        <end position="157"/>
    </location>
</feature>
<dbReference type="InterPro" id="IPR013922">
    <property type="entry name" value="Cyclin_PHO80-like"/>
</dbReference>
<dbReference type="SUPFAM" id="SSF47954">
    <property type="entry name" value="Cyclin-like"/>
    <property type="match status" value="1"/>
</dbReference>
<dbReference type="AlphaFoldDB" id="A0A0F7ZY97"/>
<sequence length="691" mass="75138">MSVEITYSPSPLQPPSSHCSRRRRALGPRHFPSLPKPLALANDAAFIGSGLKTPPLDDMSTAYHPAIPAYDGHAIHGYPSSGLAHASRSRVIMDEGRGSQHYRYSTQQAPPISASQARSSSSIANPQPDPTPRRSTRATSPVQEVAPATKQNGEASRHNSEMLIYHSLQIPKCISPDGGNLSDFAAQMTCLFWFEAADNLKRAESIRTRPANAPIPRLPTLAKPYDQFRKWVHNVLSTTQVTQNVIFLALLFIYRLKMSTPQIKGRAGSEYRLLTVALMLGNKFLDDNTYTNKTWAEVSCFAVQEIHVMEVEFLSNMRYNLLASKDEWEDWLVKLACFHEYYQRALQMPASPIRNPSPTNTMFSSPAPSPTAATLPAIPDITPYTSAAMAAYSPSLSHSKTLAAYQANATSPLSAKPSVNLASRKRCSEDDPVDHPAKRQFQPRNGQGVPISGTSARPSSSVDTARLPMPQLAIVTNQARNLASTYAAANGYAPQIPGNAQHVVSLPPLQPGIRAISTVYPSNTATTVAQQPAVSAPVGTPIPTTPYSMAQMSGHGTMSFGTPTKHHGSMSLAPYGSSPLVEHIGSGPSGVHTPISHTPMSNSPSVYLQQRASPYKPIRHVNTLLYPPPSASLDQYHLSVPVQPNQMHYQPLGRRNDVRTGVVPEFIIYNRGQHHLQHPGSHGAPQGHYPS</sequence>
<feature type="compositionally biased region" description="Polar residues" evidence="1">
    <location>
        <begin position="1"/>
        <end position="18"/>
    </location>
</feature>
<dbReference type="Gene3D" id="1.10.472.10">
    <property type="entry name" value="Cyclin-like"/>
    <property type="match status" value="1"/>
</dbReference>
<dbReference type="GO" id="GO:0016538">
    <property type="term" value="F:cyclin-dependent protein serine/threonine kinase regulator activity"/>
    <property type="evidence" value="ECO:0007669"/>
    <property type="project" value="TreeGrafter"/>
</dbReference>
<feature type="region of interest" description="Disordered" evidence="1">
    <location>
        <begin position="1"/>
        <end position="23"/>
    </location>
</feature>
<dbReference type="GO" id="GO:0019901">
    <property type="term" value="F:protein kinase binding"/>
    <property type="evidence" value="ECO:0007669"/>
    <property type="project" value="InterPro"/>
</dbReference>
<protein>
    <recommendedName>
        <fullName evidence="4">Cyclin N-terminal domain-containing protein</fullName>
    </recommendedName>
</protein>
<dbReference type="Proteomes" id="UP000054481">
    <property type="component" value="Unassembled WGS sequence"/>
</dbReference>
<dbReference type="GO" id="GO:0000307">
    <property type="term" value="C:cyclin-dependent protein kinase holoenzyme complex"/>
    <property type="evidence" value="ECO:0007669"/>
    <property type="project" value="TreeGrafter"/>
</dbReference>
<evidence type="ECO:0008006" key="4">
    <source>
        <dbReference type="Google" id="ProtNLM"/>
    </source>
</evidence>
<feature type="compositionally biased region" description="Basic and acidic residues" evidence="1">
    <location>
        <begin position="426"/>
        <end position="437"/>
    </location>
</feature>
<dbReference type="PANTHER" id="PTHR15615">
    <property type="match status" value="1"/>
</dbReference>
<name>A0A0F7ZY97_9HYPO</name>
<accession>A0A0F7ZY97</accession>
<dbReference type="GO" id="GO:0005634">
    <property type="term" value="C:nucleus"/>
    <property type="evidence" value="ECO:0007669"/>
    <property type="project" value="TreeGrafter"/>
</dbReference>
<dbReference type="OrthoDB" id="244495at2759"/>
<feature type="compositionally biased region" description="Low complexity" evidence="1">
    <location>
        <begin position="105"/>
        <end position="124"/>
    </location>
</feature>
<evidence type="ECO:0000313" key="3">
    <source>
        <dbReference type="Proteomes" id="UP000054481"/>
    </source>
</evidence>
<organism evidence="2 3">
    <name type="scientific">Hirsutella minnesotensis 3608</name>
    <dbReference type="NCBI Taxonomy" id="1043627"/>
    <lineage>
        <taxon>Eukaryota</taxon>
        <taxon>Fungi</taxon>
        <taxon>Dikarya</taxon>
        <taxon>Ascomycota</taxon>
        <taxon>Pezizomycotina</taxon>
        <taxon>Sordariomycetes</taxon>
        <taxon>Hypocreomycetidae</taxon>
        <taxon>Hypocreales</taxon>
        <taxon>Ophiocordycipitaceae</taxon>
        <taxon>Hirsutella</taxon>
    </lineage>
</organism>
<dbReference type="PANTHER" id="PTHR15615:SF118">
    <property type="entry name" value="CYCLIN, HYPOTHETICAL (EUROFUNG)"/>
    <property type="match status" value="1"/>
</dbReference>
<reference evidence="2 3" key="1">
    <citation type="journal article" date="2014" name="Genome Biol. Evol.">
        <title>Comparative genomics and transcriptomics analyses reveal divergent lifestyle features of nematode endoparasitic fungus Hirsutella minnesotensis.</title>
        <authorList>
            <person name="Lai Y."/>
            <person name="Liu K."/>
            <person name="Zhang X."/>
            <person name="Zhang X."/>
            <person name="Li K."/>
            <person name="Wang N."/>
            <person name="Shu C."/>
            <person name="Wu Y."/>
            <person name="Wang C."/>
            <person name="Bushley K.E."/>
            <person name="Xiang M."/>
            <person name="Liu X."/>
        </authorList>
    </citation>
    <scope>NUCLEOTIDE SEQUENCE [LARGE SCALE GENOMIC DNA]</scope>
    <source>
        <strain evidence="2 3">3608</strain>
    </source>
</reference>
<dbReference type="EMBL" id="KQ030553">
    <property type="protein sequence ID" value="KJZ72092.1"/>
    <property type="molecule type" value="Genomic_DNA"/>
</dbReference>
<gene>
    <name evidence="2" type="ORF">HIM_08547</name>
</gene>
<feature type="compositionally biased region" description="Polar residues" evidence="1">
    <location>
        <begin position="452"/>
        <end position="463"/>
    </location>
</feature>
<dbReference type="InterPro" id="IPR036915">
    <property type="entry name" value="Cyclin-like_sf"/>
</dbReference>
<evidence type="ECO:0000256" key="1">
    <source>
        <dbReference type="SAM" id="MobiDB-lite"/>
    </source>
</evidence>
<keyword evidence="3" id="KW-1185">Reference proteome</keyword>
<dbReference type="CDD" id="cd20557">
    <property type="entry name" value="CYCLIN_ScPCL1-like"/>
    <property type="match status" value="1"/>
</dbReference>
<proteinExistence type="predicted"/>